<keyword evidence="3" id="KW-1185">Reference proteome</keyword>
<keyword evidence="1" id="KW-0812">Transmembrane</keyword>
<dbReference type="EMBL" id="MCOG01000164">
    <property type="protein sequence ID" value="ORY32375.1"/>
    <property type="molecule type" value="Genomic_DNA"/>
</dbReference>
<reference evidence="2 3" key="1">
    <citation type="submission" date="2016-08" db="EMBL/GenBank/DDBJ databases">
        <title>A Parts List for Fungal Cellulosomes Revealed by Comparative Genomics.</title>
        <authorList>
            <consortium name="DOE Joint Genome Institute"/>
            <person name="Haitjema C.H."/>
            <person name="Gilmore S.P."/>
            <person name="Henske J.K."/>
            <person name="Solomon K.V."/>
            <person name="De Groot R."/>
            <person name="Kuo A."/>
            <person name="Mondo S.J."/>
            <person name="Salamov A.A."/>
            <person name="Labutti K."/>
            <person name="Zhao Z."/>
            <person name="Chiniquy J."/>
            <person name="Barry K."/>
            <person name="Brewer H.M."/>
            <person name="Purvine S.O."/>
            <person name="Wright A.T."/>
            <person name="Boxma B."/>
            <person name="Van Alen T."/>
            <person name="Hackstein J.H."/>
            <person name="Baker S.E."/>
            <person name="Grigoriev I.V."/>
            <person name="O'Malley M.A."/>
        </authorList>
    </citation>
    <scope>NUCLEOTIDE SEQUENCE [LARGE SCALE GENOMIC DNA]</scope>
    <source>
        <strain evidence="2 3">G1</strain>
    </source>
</reference>
<sequence length="195" mass="22887">MGMFDNCCCCCGLSREASVKVSTYLVILYCLYNVVIEILHFNTESIAAFIISLIINIVILISLILLLIGIKNRKRSYMKQFDTFFIFYVLCAVGFIFYIVGNVISFISFLLSDKENLIEIIKVMSPDDWKKYENLSDDEIKRKIYIHYALDTGFITLFMFLFTYYFFFTRKFVIDTIKEIDNENKNKQLEEGNKV</sequence>
<evidence type="ECO:0000313" key="2">
    <source>
        <dbReference type="EMBL" id="ORY32375.1"/>
    </source>
</evidence>
<comment type="caution">
    <text evidence="2">The sequence shown here is derived from an EMBL/GenBank/DDBJ whole genome shotgun (WGS) entry which is preliminary data.</text>
</comment>
<evidence type="ECO:0000313" key="3">
    <source>
        <dbReference type="Proteomes" id="UP000193920"/>
    </source>
</evidence>
<protein>
    <submittedName>
        <fullName evidence="2">Uncharacterized protein</fullName>
    </submittedName>
</protein>
<feature type="transmembrane region" description="Helical" evidence="1">
    <location>
        <begin position="145"/>
        <end position="168"/>
    </location>
</feature>
<dbReference type="AlphaFoldDB" id="A0A1Y2BE74"/>
<keyword evidence="1" id="KW-1133">Transmembrane helix</keyword>
<proteinExistence type="predicted"/>
<feature type="transmembrane region" description="Helical" evidence="1">
    <location>
        <begin position="81"/>
        <end position="107"/>
    </location>
</feature>
<evidence type="ECO:0000256" key="1">
    <source>
        <dbReference type="SAM" id="Phobius"/>
    </source>
</evidence>
<gene>
    <name evidence="2" type="ORF">LY90DRAFT_673550</name>
</gene>
<accession>A0A1Y2BE74</accession>
<keyword evidence="1" id="KW-0472">Membrane</keyword>
<feature type="transmembrane region" description="Helical" evidence="1">
    <location>
        <begin position="21"/>
        <end position="40"/>
    </location>
</feature>
<organism evidence="2 3">
    <name type="scientific">Neocallimastix californiae</name>
    <dbReference type="NCBI Taxonomy" id="1754190"/>
    <lineage>
        <taxon>Eukaryota</taxon>
        <taxon>Fungi</taxon>
        <taxon>Fungi incertae sedis</taxon>
        <taxon>Chytridiomycota</taxon>
        <taxon>Chytridiomycota incertae sedis</taxon>
        <taxon>Neocallimastigomycetes</taxon>
        <taxon>Neocallimastigales</taxon>
        <taxon>Neocallimastigaceae</taxon>
        <taxon>Neocallimastix</taxon>
    </lineage>
</organism>
<name>A0A1Y2BE74_9FUNG</name>
<dbReference type="Proteomes" id="UP000193920">
    <property type="component" value="Unassembled WGS sequence"/>
</dbReference>
<feature type="transmembrane region" description="Helical" evidence="1">
    <location>
        <begin position="46"/>
        <end position="69"/>
    </location>
</feature>